<dbReference type="Proteomes" id="UP000305730">
    <property type="component" value="Unassembled WGS sequence"/>
</dbReference>
<reference evidence="6" key="2">
    <citation type="submission" date="2019-06" db="EMBL/GenBank/DDBJ databases">
        <title>Co-occurence of chitin degradation, pigmentation and bioactivity in marine Pseudoalteromonas.</title>
        <authorList>
            <person name="Sonnenschein E.C."/>
            <person name="Bech P.K."/>
        </authorList>
    </citation>
    <scope>NUCLEOTIDE SEQUENCE [LARGE SCALE GENOMIC DNA]</scope>
    <source>
        <strain evidence="6">S2231</strain>
        <strain evidence="3">S2233</strain>
    </source>
</reference>
<evidence type="ECO:0000313" key="5">
    <source>
        <dbReference type="Proteomes" id="UP000305730"/>
    </source>
</evidence>
<dbReference type="CDD" id="cd03801">
    <property type="entry name" value="GT4_PimA-like"/>
    <property type="match status" value="1"/>
</dbReference>
<keyword evidence="5" id="KW-1185">Reference proteome</keyword>
<evidence type="ECO:0000259" key="2">
    <source>
        <dbReference type="Pfam" id="PF13439"/>
    </source>
</evidence>
<dbReference type="Proteomes" id="UP000307706">
    <property type="component" value="Unassembled WGS sequence"/>
</dbReference>
<dbReference type="RefSeq" id="WP_138597256.1">
    <property type="nucleotide sequence ID" value="NZ_PNCK01000042.1"/>
</dbReference>
<proteinExistence type="predicted"/>
<accession>A0A5S3XVG1</accession>
<keyword evidence="4" id="KW-0808">Transferase</keyword>
<name>A0A5S3XVG1_9GAMM</name>
<reference evidence="4 6" key="1">
    <citation type="submission" date="2017-12" db="EMBL/GenBank/DDBJ databases">
        <authorList>
            <person name="Paulsen S."/>
            <person name="Gram L.K."/>
        </authorList>
    </citation>
    <scope>NUCLEOTIDE SEQUENCE [LARGE SCALE GENOMIC DNA]</scope>
    <source>
        <strain evidence="4 6">S2231</strain>
        <strain evidence="3">S2233</strain>
    </source>
</reference>
<reference evidence="4" key="3">
    <citation type="submission" date="2019-09" db="EMBL/GenBank/DDBJ databases">
        <title>Co-occurence of chitin degradation, pigmentation and bioactivity in marine Pseudoalteromonas.</title>
        <authorList>
            <person name="Sonnenschein E.C."/>
            <person name="Bech P.K."/>
        </authorList>
    </citation>
    <scope>NUCLEOTIDE SEQUENCE</scope>
    <source>
        <strain evidence="4">S2231</strain>
        <strain evidence="5">S2233</strain>
    </source>
</reference>
<comment type="caution">
    <text evidence="4">The sequence shown here is derived from an EMBL/GenBank/DDBJ whole genome shotgun (WGS) entry which is preliminary data.</text>
</comment>
<evidence type="ECO:0000313" key="6">
    <source>
        <dbReference type="Proteomes" id="UP000307706"/>
    </source>
</evidence>
<dbReference type="InterPro" id="IPR028098">
    <property type="entry name" value="Glyco_trans_4-like_N"/>
</dbReference>
<dbReference type="Pfam" id="PF00534">
    <property type="entry name" value="Glycos_transf_1"/>
    <property type="match status" value="1"/>
</dbReference>
<sequence>MEYDVVLFVDSSIYGGIESHLVELAKLLQRKSVTCKVLFYQDHGNQLFYNKLESSNIQFEFLEGTTLSVISTFKTYSKQTVIHTHGYKAGIFGRLLCRYLHLRCVSTYHAGETGQGKVRFYNMLDKITACLSINFAVSNKIKNQLSQAEVLDNFVETTPLAECNDTYHHRNKLKVGFVGRLSYEKGPDRFIEIAKSMADQERFEWHMFGGGMMDASLTIPENVVAHGVVPSEEIWEKIDVLCVTSRQEGLPMAILEAMNHGVMVISMDVGAISTVITHNLSGWIVPVYDVEQFSNKLKEIIRMDPESLTMMKQYAHSVVAQRFSGHEQWNMLHEAYSGHCSNPIQENG</sequence>
<dbReference type="PANTHER" id="PTHR45947:SF3">
    <property type="entry name" value="SULFOQUINOVOSYL TRANSFERASE SQD2"/>
    <property type="match status" value="1"/>
</dbReference>
<dbReference type="Gene3D" id="3.40.50.2000">
    <property type="entry name" value="Glycogen Phosphorylase B"/>
    <property type="match status" value="2"/>
</dbReference>
<evidence type="ECO:0000259" key="1">
    <source>
        <dbReference type="Pfam" id="PF00534"/>
    </source>
</evidence>
<feature type="domain" description="Glycosyl transferase family 1" evidence="1">
    <location>
        <begin position="171"/>
        <end position="316"/>
    </location>
</feature>
<feature type="domain" description="Glycosyltransferase subfamily 4-like N-terminal" evidence="2">
    <location>
        <begin position="14"/>
        <end position="147"/>
    </location>
</feature>
<organism evidence="4 6">
    <name type="scientific">Pseudoalteromonas citrea</name>
    <dbReference type="NCBI Taxonomy" id="43655"/>
    <lineage>
        <taxon>Bacteria</taxon>
        <taxon>Pseudomonadati</taxon>
        <taxon>Pseudomonadota</taxon>
        <taxon>Gammaproteobacteria</taxon>
        <taxon>Alteromonadales</taxon>
        <taxon>Pseudoalteromonadaceae</taxon>
        <taxon>Pseudoalteromonas</taxon>
    </lineage>
</organism>
<dbReference type="Pfam" id="PF13439">
    <property type="entry name" value="Glyco_transf_4"/>
    <property type="match status" value="1"/>
</dbReference>
<evidence type="ECO:0000313" key="3">
    <source>
        <dbReference type="EMBL" id="TMP42134.1"/>
    </source>
</evidence>
<dbReference type="InterPro" id="IPR001296">
    <property type="entry name" value="Glyco_trans_1"/>
</dbReference>
<dbReference type="SUPFAM" id="SSF53756">
    <property type="entry name" value="UDP-Glycosyltransferase/glycogen phosphorylase"/>
    <property type="match status" value="1"/>
</dbReference>
<dbReference type="InterPro" id="IPR050194">
    <property type="entry name" value="Glycosyltransferase_grp1"/>
</dbReference>
<dbReference type="PANTHER" id="PTHR45947">
    <property type="entry name" value="SULFOQUINOVOSYL TRANSFERASE SQD2"/>
    <property type="match status" value="1"/>
</dbReference>
<dbReference type="EMBL" id="PNCL01000008">
    <property type="protein sequence ID" value="TMP62396.1"/>
    <property type="molecule type" value="Genomic_DNA"/>
</dbReference>
<dbReference type="AlphaFoldDB" id="A0A5S3XVG1"/>
<evidence type="ECO:0000313" key="4">
    <source>
        <dbReference type="EMBL" id="TMP62396.1"/>
    </source>
</evidence>
<gene>
    <name evidence="4" type="ORF">CWB96_01710</name>
    <name evidence="3" type="ORF">CWB97_12355</name>
</gene>
<dbReference type="EMBL" id="PNCK01000042">
    <property type="protein sequence ID" value="TMP42134.1"/>
    <property type="molecule type" value="Genomic_DNA"/>
</dbReference>
<protein>
    <submittedName>
        <fullName evidence="4">Glycosyl transferase family 1</fullName>
    </submittedName>
</protein>
<dbReference type="GO" id="GO:0016757">
    <property type="term" value="F:glycosyltransferase activity"/>
    <property type="evidence" value="ECO:0007669"/>
    <property type="project" value="InterPro"/>
</dbReference>
<dbReference type="OrthoDB" id="9768937at2"/>